<feature type="compositionally biased region" description="Basic and acidic residues" evidence="6">
    <location>
        <begin position="151"/>
        <end position="167"/>
    </location>
</feature>
<dbReference type="GO" id="GO:0005829">
    <property type="term" value="C:cytosol"/>
    <property type="evidence" value="ECO:0007669"/>
    <property type="project" value="GOC"/>
</dbReference>
<keyword evidence="4 7" id="KW-1133">Transmembrane helix</keyword>
<name>A0A9P0AD68_BEMTA</name>
<feature type="transmembrane region" description="Helical" evidence="7">
    <location>
        <begin position="415"/>
        <end position="438"/>
    </location>
</feature>
<feature type="region of interest" description="Disordered" evidence="6">
    <location>
        <begin position="148"/>
        <end position="190"/>
    </location>
</feature>
<evidence type="ECO:0000256" key="4">
    <source>
        <dbReference type="ARBA" id="ARBA00022989"/>
    </source>
</evidence>
<gene>
    <name evidence="9" type="ORF">BEMITA_LOCUS7019</name>
</gene>
<feature type="transmembrane region" description="Helical" evidence="7">
    <location>
        <begin position="374"/>
        <end position="394"/>
    </location>
</feature>
<feature type="compositionally biased region" description="Polar residues" evidence="6">
    <location>
        <begin position="179"/>
        <end position="190"/>
    </location>
</feature>
<keyword evidence="5 7" id="KW-0472">Membrane</keyword>
<dbReference type="InterPro" id="IPR009637">
    <property type="entry name" value="GPR107/GPR108-like"/>
</dbReference>
<accession>A0A9P0AD68</accession>
<dbReference type="Pfam" id="PF06814">
    <property type="entry name" value="GOST_TM"/>
    <property type="match status" value="1"/>
</dbReference>
<reference evidence="9" key="1">
    <citation type="submission" date="2021-12" db="EMBL/GenBank/DDBJ databases">
        <authorList>
            <person name="King R."/>
        </authorList>
    </citation>
    <scope>NUCLEOTIDE SEQUENCE</scope>
</reference>
<feature type="transmembrane region" description="Helical" evidence="7">
    <location>
        <begin position="341"/>
        <end position="362"/>
    </location>
</feature>
<feature type="compositionally biased region" description="Polar residues" evidence="6">
    <location>
        <begin position="518"/>
        <end position="534"/>
    </location>
</feature>
<proteinExistence type="predicted"/>
<keyword evidence="3" id="KW-0732">Signal</keyword>
<keyword evidence="2 7" id="KW-0812">Transmembrane</keyword>
<dbReference type="GO" id="GO:0042147">
    <property type="term" value="P:retrograde transport, endosome to Golgi"/>
    <property type="evidence" value="ECO:0007669"/>
    <property type="project" value="TreeGrafter"/>
</dbReference>
<organism evidence="9 10">
    <name type="scientific">Bemisia tabaci</name>
    <name type="common">Sweetpotato whitefly</name>
    <name type="synonym">Aleurodes tabaci</name>
    <dbReference type="NCBI Taxonomy" id="7038"/>
    <lineage>
        <taxon>Eukaryota</taxon>
        <taxon>Metazoa</taxon>
        <taxon>Ecdysozoa</taxon>
        <taxon>Arthropoda</taxon>
        <taxon>Hexapoda</taxon>
        <taxon>Insecta</taxon>
        <taxon>Pterygota</taxon>
        <taxon>Neoptera</taxon>
        <taxon>Paraneoptera</taxon>
        <taxon>Hemiptera</taxon>
        <taxon>Sternorrhyncha</taxon>
        <taxon>Aleyrodoidea</taxon>
        <taxon>Aleyrodidae</taxon>
        <taxon>Aleyrodinae</taxon>
        <taxon>Bemisia</taxon>
    </lineage>
</organism>
<evidence type="ECO:0000256" key="3">
    <source>
        <dbReference type="ARBA" id="ARBA00022729"/>
    </source>
</evidence>
<keyword evidence="10" id="KW-1185">Reference proteome</keyword>
<dbReference type="AlphaFoldDB" id="A0A9P0AD68"/>
<dbReference type="GO" id="GO:0005794">
    <property type="term" value="C:Golgi apparatus"/>
    <property type="evidence" value="ECO:0007669"/>
    <property type="project" value="TreeGrafter"/>
</dbReference>
<dbReference type="PANTHER" id="PTHR21229:SF1">
    <property type="entry name" value="GH17801P"/>
    <property type="match status" value="1"/>
</dbReference>
<feature type="transmembrane region" description="Helical" evidence="7">
    <location>
        <begin position="270"/>
        <end position="289"/>
    </location>
</feature>
<dbReference type="Proteomes" id="UP001152759">
    <property type="component" value="Chromosome 4"/>
</dbReference>
<feature type="region of interest" description="Disordered" evidence="6">
    <location>
        <begin position="516"/>
        <end position="538"/>
    </location>
</feature>
<evidence type="ECO:0000256" key="7">
    <source>
        <dbReference type="SAM" id="Phobius"/>
    </source>
</evidence>
<feature type="transmembrane region" description="Helical" evidence="7">
    <location>
        <begin position="238"/>
        <end position="258"/>
    </location>
</feature>
<dbReference type="PANTHER" id="PTHR21229">
    <property type="entry name" value="LUNG SEVEN TRANSMEMBRANE RECEPTOR"/>
    <property type="match status" value="1"/>
</dbReference>
<comment type="subcellular location">
    <subcellularLocation>
        <location evidence="1">Membrane</location>
        <topology evidence="1">Multi-pass membrane protein</topology>
    </subcellularLocation>
</comment>
<dbReference type="InterPro" id="IPR053937">
    <property type="entry name" value="GOST_TM"/>
</dbReference>
<dbReference type="EMBL" id="OU963865">
    <property type="protein sequence ID" value="CAH0388076.1"/>
    <property type="molecule type" value="Genomic_DNA"/>
</dbReference>
<evidence type="ECO:0000259" key="8">
    <source>
        <dbReference type="Pfam" id="PF06814"/>
    </source>
</evidence>
<evidence type="ECO:0000256" key="2">
    <source>
        <dbReference type="ARBA" id="ARBA00022692"/>
    </source>
</evidence>
<evidence type="ECO:0000313" key="9">
    <source>
        <dbReference type="EMBL" id="CAH0388076.1"/>
    </source>
</evidence>
<sequence>MFTRAFSNTEFPMVFVTKIISFLLCTSLFSFGVHAFADQGIWDITMNETNTMYAQTKSLFKKSTISVQINCDAMSISATVRVQWIIAETNCWQHYAFLKNDLSRLWVENIVSNLDNFTMPHVESIPRIYNCSSHIDVFRDWPPNKNLPVSKEPEKEAHDFISRRSADQDEMGSKLSLKTPHNTPSKRSSFPITKDGIYLLILKIEPGMQMNREPFNASVHIEMKGDYGYLSASDWPLLPFYEIMCIIYIILGVIWLILSALQWQDLLRIQFWIGGVIFLGMLEKATFYAEYRSINVTGKSALDGAAMIAELVSCAKRALARMLVIIVSVGFGIVKPRLGPVLHQVLGVGALYFIFASVEAYVRVTSLYHDMSKAMYFASIPLAILDSSICWWIFTSLVQTTRVLRLRRNVVKLTLYRHFTNTLIFAVVASIVFMLYSIKAFRLPACLKDWKELWVDEAFWHFLFSVILLVIMILWRPTNNNQRYAHTSLLDGSEDEEDEEEERFINDAYGVKLRGFGSRSNSPTRNKSASTTNSPEEDLKWVEENIPTALVDTTLPILDSDEEVMTTRFEISKMQ</sequence>
<evidence type="ECO:0000256" key="6">
    <source>
        <dbReference type="SAM" id="MobiDB-lite"/>
    </source>
</evidence>
<feature type="domain" description="GOST seven transmembrane" evidence="8">
    <location>
        <begin position="236"/>
        <end position="482"/>
    </location>
</feature>
<dbReference type="GO" id="GO:0016020">
    <property type="term" value="C:membrane"/>
    <property type="evidence" value="ECO:0007669"/>
    <property type="project" value="UniProtKB-SubCell"/>
</dbReference>
<evidence type="ECO:0000313" key="10">
    <source>
        <dbReference type="Proteomes" id="UP001152759"/>
    </source>
</evidence>
<feature type="transmembrane region" description="Helical" evidence="7">
    <location>
        <begin position="458"/>
        <end position="475"/>
    </location>
</feature>
<evidence type="ECO:0000256" key="1">
    <source>
        <dbReference type="ARBA" id="ARBA00004141"/>
    </source>
</evidence>
<evidence type="ECO:0000256" key="5">
    <source>
        <dbReference type="ARBA" id="ARBA00023136"/>
    </source>
</evidence>
<protein>
    <recommendedName>
        <fullName evidence="8">GOST seven transmembrane domain-containing protein</fullName>
    </recommendedName>
</protein>